<reference evidence="6 7" key="1">
    <citation type="submission" date="2020-08" db="EMBL/GenBank/DDBJ databases">
        <title>Sequencing the genomes of 1000 actinobacteria strains.</title>
        <authorList>
            <person name="Klenk H.-P."/>
        </authorList>
    </citation>
    <scope>NUCLEOTIDE SEQUENCE [LARGE SCALE GENOMIC DNA]</scope>
    <source>
        <strain evidence="6 7">DSM 45507</strain>
    </source>
</reference>
<keyword evidence="7" id="KW-1185">Reference proteome</keyword>
<dbReference type="GO" id="GO:0016787">
    <property type="term" value="F:hydrolase activity"/>
    <property type="evidence" value="ECO:0007669"/>
    <property type="project" value="UniProtKB-KW"/>
</dbReference>
<comment type="caution">
    <text evidence="6">The sequence shown here is derived from an EMBL/GenBank/DDBJ whole genome shotgun (WGS) entry which is preliminary data.</text>
</comment>
<name>A0A7W9G3T0_9ACTN</name>
<dbReference type="Gene3D" id="3.90.79.10">
    <property type="entry name" value="Nucleoside Triphosphate Pyrophosphohydrolase"/>
    <property type="match status" value="1"/>
</dbReference>
<feature type="domain" description="Nudix hydrolase" evidence="5">
    <location>
        <begin position="1"/>
        <end position="151"/>
    </location>
</feature>
<dbReference type="PROSITE" id="PS00893">
    <property type="entry name" value="NUDIX_BOX"/>
    <property type="match status" value="1"/>
</dbReference>
<dbReference type="AlphaFoldDB" id="A0A7W9G3T0"/>
<evidence type="ECO:0000313" key="6">
    <source>
        <dbReference type="EMBL" id="MBB5776732.1"/>
    </source>
</evidence>
<dbReference type="EMBL" id="JACHMB010000001">
    <property type="protein sequence ID" value="MBB5776732.1"/>
    <property type="molecule type" value="Genomic_DNA"/>
</dbReference>
<evidence type="ECO:0000313" key="7">
    <source>
        <dbReference type="Proteomes" id="UP000579153"/>
    </source>
</evidence>
<evidence type="ECO:0000256" key="1">
    <source>
        <dbReference type="ARBA" id="ARBA00001946"/>
    </source>
</evidence>
<dbReference type="InterPro" id="IPR015797">
    <property type="entry name" value="NUDIX_hydrolase-like_dom_sf"/>
</dbReference>
<sequence>MPIPRAVAVVVDGTRVLVIKRFLRRDPGVACVMCDAAGWRGAACPGHHYAVLPGGHVEDGESPEYAAVRELHEETTLTGTIDRLLFASSHNGRPAFYFLMRDVNGAPLLSGEEATEHGPNNSFELRWATAAEFEQLNLYPADVRGPLTELLHS</sequence>
<gene>
    <name evidence="6" type="ORF">HD596_003488</name>
</gene>
<dbReference type="Pfam" id="PF00293">
    <property type="entry name" value="NUDIX"/>
    <property type="match status" value="1"/>
</dbReference>
<dbReference type="InterPro" id="IPR020084">
    <property type="entry name" value="NUDIX_hydrolase_CS"/>
</dbReference>
<dbReference type="PANTHER" id="PTHR43046:SF14">
    <property type="entry name" value="MUTT_NUDIX FAMILY PROTEIN"/>
    <property type="match status" value="1"/>
</dbReference>
<evidence type="ECO:0000256" key="2">
    <source>
        <dbReference type="ARBA" id="ARBA00005582"/>
    </source>
</evidence>
<protein>
    <submittedName>
        <fullName evidence="6">ADP-ribose pyrophosphatase YjhB (NUDIX family)</fullName>
    </submittedName>
</protein>
<dbReference type="PRINTS" id="PR00502">
    <property type="entry name" value="NUDIXFAMILY"/>
</dbReference>
<organism evidence="6 7">
    <name type="scientific">Nonomuraea jabiensis</name>
    <dbReference type="NCBI Taxonomy" id="882448"/>
    <lineage>
        <taxon>Bacteria</taxon>
        <taxon>Bacillati</taxon>
        <taxon>Actinomycetota</taxon>
        <taxon>Actinomycetes</taxon>
        <taxon>Streptosporangiales</taxon>
        <taxon>Streptosporangiaceae</taxon>
        <taxon>Nonomuraea</taxon>
    </lineage>
</organism>
<keyword evidence="3 4" id="KW-0378">Hydrolase</keyword>
<dbReference type="RefSeq" id="WP_185070279.1">
    <property type="nucleotide sequence ID" value="NZ_JACHMB010000001.1"/>
</dbReference>
<comment type="cofactor">
    <cofactor evidence="1">
        <name>Mg(2+)</name>
        <dbReference type="ChEBI" id="CHEBI:18420"/>
    </cofactor>
</comment>
<evidence type="ECO:0000256" key="4">
    <source>
        <dbReference type="RuleBase" id="RU003476"/>
    </source>
</evidence>
<dbReference type="PROSITE" id="PS51462">
    <property type="entry name" value="NUDIX"/>
    <property type="match status" value="1"/>
</dbReference>
<dbReference type="PANTHER" id="PTHR43046">
    <property type="entry name" value="GDP-MANNOSE MANNOSYL HYDROLASE"/>
    <property type="match status" value="1"/>
</dbReference>
<dbReference type="InterPro" id="IPR000086">
    <property type="entry name" value="NUDIX_hydrolase_dom"/>
</dbReference>
<dbReference type="InterPro" id="IPR020476">
    <property type="entry name" value="Nudix_hydrolase"/>
</dbReference>
<dbReference type="SUPFAM" id="SSF55811">
    <property type="entry name" value="Nudix"/>
    <property type="match status" value="1"/>
</dbReference>
<comment type="similarity">
    <text evidence="2 4">Belongs to the Nudix hydrolase family.</text>
</comment>
<accession>A0A7W9G3T0</accession>
<evidence type="ECO:0000259" key="5">
    <source>
        <dbReference type="PROSITE" id="PS51462"/>
    </source>
</evidence>
<evidence type="ECO:0000256" key="3">
    <source>
        <dbReference type="ARBA" id="ARBA00022801"/>
    </source>
</evidence>
<dbReference type="Proteomes" id="UP000579153">
    <property type="component" value="Unassembled WGS sequence"/>
</dbReference>
<proteinExistence type="inferred from homology"/>